<sequence length="451" mass="49173">MTMAGRARAATPDGGFPAGFRWGAAAAAPQIESAEGRGRSIWDDFAAQPGRIHDGSTPAVNNRAEARYAEDLDLMAGAGLNSYCVSVSWSRLFPEGRGPADAAGLDLYDRQVDAMLARGIEPWPLLAHWDVPSALEGGWLNRDVADRYAELAEAVGRRLGDRARHFVVLNEPATVAFIGHALAYHAPGLGSVDAFVAAMHHQNLAQGRGFQALRSVLPAGARLGTTLNIQPVHPQADTAADRAAAAALDDCWNRAFLDPLYGRPYPARFEAALAPLLRPGDMEIIAAKPDFLGENYYTSYRARPAPEVPFGATFAPPPDTLPRTDLGWAIEPEGLGTVLRMFREDYGNPEIVITEMGAAFRDGEEALRADPVEDDRRVDWLRAHLAQLQEAMRQGSPVSGAFVWTLTDNWEWAEGFVPTFGLVRVERDTLQRRPRRSLGWFGACARANRVV</sequence>
<dbReference type="PANTHER" id="PTHR10353">
    <property type="entry name" value="GLYCOSYL HYDROLASE"/>
    <property type="match status" value="1"/>
</dbReference>
<keyword evidence="3 5" id="KW-0326">Glycosidase</keyword>
<dbReference type="Pfam" id="PF00232">
    <property type="entry name" value="Glyco_hydro_1"/>
    <property type="match status" value="1"/>
</dbReference>
<dbReference type="PRINTS" id="PR00131">
    <property type="entry name" value="GLHYDRLASE1"/>
</dbReference>
<evidence type="ECO:0000256" key="3">
    <source>
        <dbReference type="ARBA" id="ARBA00023295"/>
    </source>
</evidence>
<dbReference type="PANTHER" id="PTHR10353:SF36">
    <property type="entry name" value="LP05116P"/>
    <property type="match status" value="1"/>
</dbReference>
<reference evidence="5 6" key="1">
    <citation type="submission" date="2024-09" db="EMBL/GenBank/DDBJ databases">
        <authorList>
            <person name="Sun Q."/>
            <person name="Mori K."/>
        </authorList>
    </citation>
    <scope>NUCLEOTIDE SEQUENCE [LARGE SCALE GENOMIC DNA]</scope>
    <source>
        <strain evidence="5 6">TBRC 5777</strain>
    </source>
</reference>
<evidence type="ECO:0000256" key="1">
    <source>
        <dbReference type="ARBA" id="ARBA00010838"/>
    </source>
</evidence>
<dbReference type="Gene3D" id="3.20.20.80">
    <property type="entry name" value="Glycosidases"/>
    <property type="match status" value="1"/>
</dbReference>
<dbReference type="EC" id="3.2.1.-" evidence="5"/>
<organism evidence="5 6">
    <name type="scientific">Roseomonas elaeocarpi</name>
    <dbReference type="NCBI Taxonomy" id="907779"/>
    <lineage>
        <taxon>Bacteria</taxon>
        <taxon>Pseudomonadati</taxon>
        <taxon>Pseudomonadota</taxon>
        <taxon>Alphaproteobacteria</taxon>
        <taxon>Acetobacterales</taxon>
        <taxon>Roseomonadaceae</taxon>
        <taxon>Roseomonas</taxon>
    </lineage>
</organism>
<evidence type="ECO:0000256" key="2">
    <source>
        <dbReference type="ARBA" id="ARBA00022801"/>
    </source>
</evidence>
<dbReference type="RefSeq" id="WP_377046623.1">
    <property type="nucleotide sequence ID" value="NZ_JBHLUN010000017.1"/>
</dbReference>
<protein>
    <submittedName>
        <fullName evidence="5">Glycoside hydrolase family 1 protein</fullName>
        <ecNumber evidence="5">3.2.1.-</ecNumber>
    </submittedName>
</protein>
<evidence type="ECO:0000313" key="5">
    <source>
        <dbReference type="EMBL" id="MFC0410817.1"/>
    </source>
</evidence>
<keyword evidence="6" id="KW-1185">Reference proteome</keyword>
<dbReference type="InterPro" id="IPR017853">
    <property type="entry name" value="GH"/>
</dbReference>
<dbReference type="InterPro" id="IPR001360">
    <property type="entry name" value="Glyco_hydro_1"/>
</dbReference>
<proteinExistence type="inferred from homology"/>
<keyword evidence="2 5" id="KW-0378">Hydrolase</keyword>
<dbReference type="SUPFAM" id="SSF51445">
    <property type="entry name" value="(Trans)glycosidases"/>
    <property type="match status" value="1"/>
</dbReference>
<dbReference type="Proteomes" id="UP001589865">
    <property type="component" value="Unassembled WGS sequence"/>
</dbReference>
<accession>A0ABV6JYK9</accession>
<dbReference type="GO" id="GO:0016798">
    <property type="term" value="F:hydrolase activity, acting on glycosyl bonds"/>
    <property type="evidence" value="ECO:0007669"/>
    <property type="project" value="UniProtKB-KW"/>
</dbReference>
<dbReference type="EMBL" id="JBHLUN010000017">
    <property type="protein sequence ID" value="MFC0410817.1"/>
    <property type="molecule type" value="Genomic_DNA"/>
</dbReference>
<comment type="caution">
    <text evidence="5">The sequence shown here is derived from an EMBL/GenBank/DDBJ whole genome shotgun (WGS) entry which is preliminary data.</text>
</comment>
<evidence type="ECO:0000256" key="4">
    <source>
        <dbReference type="RuleBase" id="RU003690"/>
    </source>
</evidence>
<comment type="similarity">
    <text evidence="1 4">Belongs to the glycosyl hydrolase 1 family.</text>
</comment>
<name>A0ABV6JYK9_9PROT</name>
<evidence type="ECO:0000313" key="6">
    <source>
        <dbReference type="Proteomes" id="UP001589865"/>
    </source>
</evidence>
<gene>
    <name evidence="5" type="ORF">ACFFGY_21420</name>
</gene>